<dbReference type="Gene3D" id="3.30.1340.30">
    <property type="match status" value="1"/>
</dbReference>
<dbReference type="InterPro" id="IPR014004">
    <property type="entry name" value="Transpt-assoc_nodulatn_dom_bac"/>
</dbReference>
<dbReference type="AlphaFoldDB" id="S7TLL1"/>
<dbReference type="OrthoDB" id="5461124at2"/>
<dbReference type="Pfam" id="PF04972">
    <property type="entry name" value="BON"/>
    <property type="match status" value="1"/>
</dbReference>
<name>S7TLL1_DESML</name>
<evidence type="ECO:0000259" key="2">
    <source>
        <dbReference type="PROSITE" id="PS50914"/>
    </source>
</evidence>
<dbReference type="PATRIC" id="fig|1121405.3.peg.3086"/>
<dbReference type="Proteomes" id="UP000014977">
    <property type="component" value="Unassembled WGS sequence"/>
</dbReference>
<dbReference type="PANTHER" id="PTHR34606:SF16">
    <property type="entry name" value="BON DOMAIN-CONTAINING PROTEIN"/>
    <property type="match status" value="1"/>
</dbReference>
<sequence>MSLLHRGFFIVLLLSFALVLSGCQQEGTAEKAGEKVDQAAEKIGEQAEEAGEVVSEKAESAGEYMDDAAITAKIKMDILSDPLLKVSQISVTTTNGAVNLSGVVESQQSIDRAMEIVGSVKSVKSVKNDLVVKAD</sequence>
<keyword evidence="1" id="KW-0732">Signal</keyword>
<feature type="chain" id="PRO_5011717646" evidence="1">
    <location>
        <begin position="22"/>
        <end position="135"/>
    </location>
</feature>
<dbReference type="eggNOG" id="COG2823">
    <property type="taxonomic scope" value="Bacteria"/>
</dbReference>
<evidence type="ECO:0000313" key="3">
    <source>
        <dbReference type="EMBL" id="EPR37751.1"/>
    </source>
</evidence>
<evidence type="ECO:0000256" key="1">
    <source>
        <dbReference type="SAM" id="SignalP"/>
    </source>
</evidence>
<reference evidence="3 4" key="1">
    <citation type="journal article" date="2013" name="Genome Announc.">
        <title>Draft genome sequences for three mercury-methylating, sulfate-reducing bacteria.</title>
        <authorList>
            <person name="Brown S.D."/>
            <person name="Hurt R.A.Jr."/>
            <person name="Gilmour C.C."/>
            <person name="Elias D.A."/>
        </authorList>
    </citation>
    <scope>NUCLEOTIDE SEQUENCE [LARGE SCALE GENOMIC DNA]</scope>
    <source>
        <strain evidence="3 4">DSM 2059</strain>
    </source>
</reference>
<keyword evidence="4" id="KW-1185">Reference proteome</keyword>
<evidence type="ECO:0000313" key="4">
    <source>
        <dbReference type="Proteomes" id="UP000014977"/>
    </source>
</evidence>
<dbReference type="RefSeq" id="WP_020878071.1">
    <property type="nucleotide sequence ID" value="NZ_ATHJ01000100.1"/>
</dbReference>
<organism evidence="3 4">
    <name type="scientific">Desulfococcus multivorans DSM 2059</name>
    <dbReference type="NCBI Taxonomy" id="1121405"/>
    <lineage>
        <taxon>Bacteria</taxon>
        <taxon>Pseudomonadati</taxon>
        <taxon>Thermodesulfobacteriota</taxon>
        <taxon>Desulfobacteria</taxon>
        <taxon>Desulfobacterales</taxon>
        <taxon>Desulfococcaceae</taxon>
        <taxon>Desulfococcus</taxon>
    </lineage>
</organism>
<gene>
    <name evidence="3" type="ORF">dsmv_3004</name>
</gene>
<proteinExistence type="predicted"/>
<dbReference type="InterPro" id="IPR051686">
    <property type="entry name" value="Lipoprotein_DolP"/>
</dbReference>
<comment type="caution">
    <text evidence="3">The sequence shown here is derived from an EMBL/GenBank/DDBJ whole genome shotgun (WGS) entry which is preliminary data.</text>
</comment>
<dbReference type="EMBL" id="ATHJ01000100">
    <property type="protein sequence ID" value="EPR37751.1"/>
    <property type="molecule type" value="Genomic_DNA"/>
</dbReference>
<dbReference type="STRING" id="897.B2D07_01045"/>
<dbReference type="PANTHER" id="PTHR34606">
    <property type="entry name" value="BON DOMAIN-CONTAINING PROTEIN"/>
    <property type="match status" value="1"/>
</dbReference>
<dbReference type="PROSITE" id="PS50914">
    <property type="entry name" value="BON"/>
    <property type="match status" value="1"/>
</dbReference>
<feature type="signal peptide" evidence="1">
    <location>
        <begin position="1"/>
        <end position="21"/>
    </location>
</feature>
<feature type="domain" description="BON" evidence="2">
    <location>
        <begin position="66"/>
        <end position="134"/>
    </location>
</feature>
<accession>S7TLL1</accession>
<dbReference type="SMART" id="SM00749">
    <property type="entry name" value="BON"/>
    <property type="match status" value="1"/>
</dbReference>
<dbReference type="InterPro" id="IPR007055">
    <property type="entry name" value="BON_dom"/>
</dbReference>
<dbReference type="PROSITE" id="PS51257">
    <property type="entry name" value="PROKAR_LIPOPROTEIN"/>
    <property type="match status" value="1"/>
</dbReference>
<protein>
    <submittedName>
        <fullName evidence="3">Transport-associated protein</fullName>
    </submittedName>
</protein>